<dbReference type="AlphaFoldDB" id="Q6L033"/>
<dbReference type="KEGG" id="pto:PTO1084"/>
<evidence type="ECO:0000259" key="6">
    <source>
        <dbReference type="PROSITE" id="PS50850"/>
    </source>
</evidence>
<accession>Q6L033</accession>
<dbReference type="HOGENOM" id="CLU_001265_46_6_2"/>
<feature type="transmembrane region" description="Helical" evidence="5">
    <location>
        <begin position="369"/>
        <end position="392"/>
    </location>
</feature>
<comment type="subcellular location">
    <subcellularLocation>
        <location evidence="1">Membrane</location>
        <topology evidence="1">Multi-pass membrane protein</topology>
    </subcellularLocation>
</comment>
<keyword evidence="2 5" id="KW-0812">Transmembrane</keyword>
<name>Q6L033_PICTO</name>
<dbReference type="PROSITE" id="PS00216">
    <property type="entry name" value="SUGAR_TRANSPORT_1"/>
    <property type="match status" value="1"/>
</dbReference>
<dbReference type="FunCoup" id="Q6L033">
    <property type="interactions" value="25"/>
</dbReference>
<keyword evidence="3 5" id="KW-1133">Transmembrane helix</keyword>
<dbReference type="Gene3D" id="1.20.1250.20">
    <property type="entry name" value="MFS general substrate transporter like domains"/>
    <property type="match status" value="1"/>
</dbReference>
<gene>
    <name evidence="7" type="ordered locus">PTO1084</name>
</gene>
<feature type="transmembrane region" description="Helical" evidence="5">
    <location>
        <begin position="310"/>
        <end position="331"/>
    </location>
</feature>
<dbReference type="GO" id="GO:0046943">
    <property type="term" value="F:carboxylic acid transmembrane transporter activity"/>
    <property type="evidence" value="ECO:0007669"/>
    <property type="project" value="TreeGrafter"/>
</dbReference>
<reference evidence="7 8" key="1">
    <citation type="journal article" date="2004" name="Proc. Natl. Acad. Sci. U.S.A.">
        <title>Genome sequence of Picrophilus torridus and its implications for life around pH 0.</title>
        <authorList>
            <person name="Futterer O."/>
            <person name="Angelov A."/>
            <person name="Liesegang H."/>
            <person name="Gottschalk G."/>
            <person name="Schleper C."/>
            <person name="Schepers B."/>
            <person name="Dock C."/>
            <person name="Antranikian G."/>
            <person name="Liebl W."/>
        </authorList>
    </citation>
    <scope>NUCLEOTIDE SEQUENCE [LARGE SCALE GENOMIC DNA]</scope>
    <source>
        <strain evidence="8">ATCC 700027 / DSM 9790 / JCM 10055 / NBRC 100828</strain>
    </source>
</reference>
<feature type="domain" description="Major facilitator superfamily (MFS) profile" evidence="6">
    <location>
        <begin position="24"/>
        <end position="420"/>
    </location>
</feature>
<keyword evidence="7" id="KW-0762">Sugar transport</keyword>
<dbReference type="InterPro" id="IPR005829">
    <property type="entry name" value="Sugar_transporter_CS"/>
</dbReference>
<feature type="transmembrane region" description="Helical" evidence="5">
    <location>
        <begin position="25"/>
        <end position="49"/>
    </location>
</feature>
<feature type="transmembrane region" description="Helical" evidence="5">
    <location>
        <begin position="90"/>
        <end position="109"/>
    </location>
</feature>
<dbReference type="Pfam" id="PF00083">
    <property type="entry name" value="Sugar_tr"/>
    <property type="match status" value="1"/>
</dbReference>
<evidence type="ECO:0000256" key="1">
    <source>
        <dbReference type="ARBA" id="ARBA00004141"/>
    </source>
</evidence>
<dbReference type="InParanoid" id="Q6L033"/>
<dbReference type="GO" id="GO:0005886">
    <property type="term" value="C:plasma membrane"/>
    <property type="evidence" value="ECO:0007669"/>
    <property type="project" value="TreeGrafter"/>
</dbReference>
<dbReference type="EMBL" id="AE017261">
    <property type="protein sequence ID" value="AAT43669.1"/>
    <property type="molecule type" value="Genomic_DNA"/>
</dbReference>
<dbReference type="PaxDb" id="263820-PTO1084"/>
<dbReference type="PROSITE" id="PS50850">
    <property type="entry name" value="MFS"/>
    <property type="match status" value="1"/>
</dbReference>
<proteinExistence type="predicted"/>
<feature type="transmembrane region" description="Helical" evidence="5">
    <location>
        <begin position="337"/>
        <end position="357"/>
    </location>
</feature>
<feature type="transmembrane region" description="Helical" evidence="5">
    <location>
        <begin position="284"/>
        <end position="303"/>
    </location>
</feature>
<dbReference type="STRING" id="263820.PTO1084"/>
<keyword evidence="4 5" id="KW-0472">Membrane</keyword>
<evidence type="ECO:0000313" key="7">
    <source>
        <dbReference type="EMBL" id="AAT43669.1"/>
    </source>
</evidence>
<feature type="transmembrane region" description="Helical" evidence="5">
    <location>
        <begin position="176"/>
        <end position="194"/>
    </location>
</feature>
<dbReference type="InterPro" id="IPR005828">
    <property type="entry name" value="MFS_sugar_transport-like"/>
</dbReference>
<dbReference type="InterPro" id="IPR036259">
    <property type="entry name" value="MFS_trans_sf"/>
</dbReference>
<dbReference type="PANTHER" id="PTHR23508">
    <property type="entry name" value="CARBOXYLIC ACID TRANSPORTER PROTEIN HOMOLOG"/>
    <property type="match status" value="1"/>
</dbReference>
<evidence type="ECO:0000256" key="3">
    <source>
        <dbReference type="ARBA" id="ARBA00022989"/>
    </source>
</evidence>
<feature type="transmembrane region" description="Helical" evidence="5">
    <location>
        <begin position="148"/>
        <end position="170"/>
    </location>
</feature>
<keyword evidence="7" id="KW-0813">Transport</keyword>
<evidence type="ECO:0000256" key="5">
    <source>
        <dbReference type="SAM" id="Phobius"/>
    </source>
</evidence>
<dbReference type="Proteomes" id="UP000000438">
    <property type="component" value="Chromosome"/>
</dbReference>
<sequence length="438" mass="49033">MPVFIMYEFKSLDNGRFGKVQRRMFYLSSLGLFLDGYDLSIITMAMLVIPSQLHLGFYEKIYVDTSSFIGMLIGAPVLGRLSDMIGRKRIFGLDLLFFVVFAITAGLSGNFYELFISRLLMGFGIGGDYPISSTMMSEFSPKNSRGRLLLGMVGMYWLGAFISAVMNYIFVIFTDFWRYTFIIGGIIALPLILLRLKVPESPRWLASKGKIRDAESVLKDISGVSDVEKSSKTVKRVHGFYFTLIFVVAAWFIFDVAAYGLGFYYPLIFSELGFRDNFRSIAEISMIISIGGMLGYVIALPVADKIGRRFLTIFGFFVMTLLLSLGSIIKISGIASVPFYFLFVLFEQWVGAVTLFYPTELFATDVRSTVQGIATAASRAGAILGIVIFPFYPVFHSLLVFAVASFIGLIIAIFMAPETNRKSLEQNVEMYTNKNPKL</sequence>
<evidence type="ECO:0000256" key="2">
    <source>
        <dbReference type="ARBA" id="ARBA00022692"/>
    </source>
</evidence>
<feature type="transmembrane region" description="Helical" evidence="5">
    <location>
        <begin position="239"/>
        <end position="264"/>
    </location>
</feature>
<feature type="transmembrane region" description="Helical" evidence="5">
    <location>
        <begin position="398"/>
        <end position="416"/>
    </location>
</feature>
<organism evidence="7 8">
    <name type="scientific">Picrophilus torridus (strain ATCC 700027 / DSM 9790 / JCM 10055 / NBRC 100828 / KAW 2/3)</name>
    <dbReference type="NCBI Taxonomy" id="1122961"/>
    <lineage>
        <taxon>Archaea</taxon>
        <taxon>Methanobacteriati</taxon>
        <taxon>Thermoplasmatota</taxon>
        <taxon>Thermoplasmata</taxon>
        <taxon>Thermoplasmatales</taxon>
        <taxon>Picrophilaceae</taxon>
        <taxon>Picrophilus</taxon>
    </lineage>
</organism>
<dbReference type="SUPFAM" id="SSF103473">
    <property type="entry name" value="MFS general substrate transporter"/>
    <property type="match status" value="1"/>
</dbReference>
<dbReference type="eggNOG" id="arCOG02682">
    <property type="taxonomic scope" value="Archaea"/>
</dbReference>
<evidence type="ECO:0000313" key="8">
    <source>
        <dbReference type="Proteomes" id="UP000000438"/>
    </source>
</evidence>
<dbReference type="PANTHER" id="PTHR23508:SF10">
    <property type="entry name" value="CARBOXYLIC ACID TRANSPORTER PROTEIN HOMOLOG"/>
    <property type="match status" value="1"/>
</dbReference>
<protein>
    <submittedName>
        <fullName evidence="7">Sugar transporter</fullName>
    </submittedName>
</protein>
<dbReference type="InterPro" id="IPR020846">
    <property type="entry name" value="MFS_dom"/>
</dbReference>
<evidence type="ECO:0000256" key="4">
    <source>
        <dbReference type="ARBA" id="ARBA00023136"/>
    </source>
</evidence>